<dbReference type="EnsemblPlants" id="OPUNC03G28930.1">
    <property type="protein sequence ID" value="OPUNC03G28930.1"/>
    <property type="gene ID" value="OPUNC03G28930"/>
</dbReference>
<evidence type="ECO:0000313" key="2">
    <source>
        <dbReference type="Proteomes" id="UP000026962"/>
    </source>
</evidence>
<reference evidence="1" key="1">
    <citation type="submission" date="2015-04" db="UniProtKB">
        <authorList>
            <consortium name="EnsemblPlants"/>
        </authorList>
    </citation>
    <scope>IDENTIFICATION</scope>
</reference>
<evidence type="ECO:0008006" key="3">
    <source>
        <dbReference type="Google" id="ProtNLM"/>
    </source>
</evidence>
<dbReference type="HOGENOM" id="CLU_2201274_0_0_1"/>
<dbReference type="STRING" id="4537.A0A0E0KI67"/>
<dbReference type="AlphaFoldDB" id="A0A0E0KI67"/>
<reference evidence="1" key="2">
    <citation type="submission" date="2018-05" db="EMBL/GenBank/DDBJ databases">
        <title>OpunRS2 (Oryza punctata Reference Sequence Version 2).</title>
        <authorList>
            <person name="Zhang J."/>
            <person name="Kudrna D."/>
            <person name="Lee S."/>
            <person name="Talag J."/>
            <person name="Welchert J."/>
            <person name="Wing R.A."/>
        </authorList>
    </citation>
    <scope>NUCLEOTIDE SEQUENCE [LARGE SCALE GENOMIC DNA]</scope>
</reference>
<dbReference type="Gramene" id="OPUNC03G28930.1">
    <property type="protein sequence ID" value="OPUNC03G28930.1"/>
    <property type="gene ID" value="OPUNC03G28930"/>
</dbReference>
<proteinExistence type="predicted"/>
<dbReference type="Proteomes" id="UP000026962">
    <property type="component" value="Chromosome 3"/>
</dbReference>
<accession>A0A0E0KI67</accession>
<name>A0A0E0KI67_ORYPU</name>
<organism evidence="1">
    <name type="scientific">Oryza punctata</name>
    <name type="common">Red rice</name>
    <dbReference type="NCBI Taxonomy" id="4537"/>
    <lineage>
        <taxon>Eukaryota</taxon>
        <taxon>Viridiplantae</taxon>
        <taxon>Streptophyta</taxon>
        <taxon>Embryophyta</taxon>
        <taxon>Tracheophyta</taxon>
        <taxon>Spermatophyta</taxon>
        <taxon>Magnoliopsida</taxon>
        <taxon>Liliopsida</taxon>
        <taxon>Poales</taxon>
        <taxon>Poaceae</taxon>
        <taxon>BOP clade</taxon>
        <taxon>Oryzoideae</taxon>
        <taxon>Oryzeae</taxon>
        <taxon>Oryzinae</taxon>
        <taxon>Oryza</taxon>
    </lineage>
</organism>
<keyword evidence="2" id="KW-1185">Reference proteome</keyword>
<protein>
    <recommendedName>
        <fullName evidence="3">FBD domain-containing protein</fullName>
    </recommendedName>
</protein>
<evidence type="ECO:0000313" key="1">
    <source>
        <dbReference type="EnsemblPlants" id="OPUNC03G28930.1"/>
    </source>
</evidence>
<sequence>MASSESLQLHHLRDFHISDFVITEAIRVDMLPYRHDKLKRVVMSGACHWQWLIELYILRCASRLDCMVMDPMVRIKGLPMVNWLMLRGRRIAKELLERQEFQGVLTVL</sequence>